<evidence type="ECO:0000313" key="3">
    <source>
        <dbReference type="Proteomes" id="UP000829354"/>
    </source>
</evidence>
<keyword evidence="3" id="KW-1185">Reference proteome</keyword>
<evidence type="ECO:0000256" key="1">
    <source>
        <dbReference type="SAM" id="MobiDB-lite"/>
    </source>
</evidence>
<feature type="region of interest" description="Disordered" evidence="1">
    <location>
        <begin position="908"/>
        <end position="928"/>
    </location>
</feature>
<feature type="compositionally biased region" description="Polar residues" evidence="1">
    <location>
        <begin position="616"/>
        <end position="652"/>
    </location>
</feature>
<feature type="compositionally biased region" description="Polar residues" evidence="1">
    <location>
        <begin position="720"/>
        <end position="730"/>
    </location>
</feature>
<feature type="compositionally biased region" description="Basic and acidic residues" evidence="1">
    <location>
        <begin position="1590"/>
        <end position="1601"/>
    </location>
</feature>
<feature type="region of interest" description="Disordered" evidence="1">
    <location>
        <begin position="1445"/>
        <end position="1481"/>
    </location>
</feature>
<feature type="region of interest" description="Disordered" evidence="1">
    <location>
        <begin position="584"/>
        <end position="656"/>
    </location>
</feature>
<feature type="compositionally biased region" description="Polar residues" evidence="1">
    <location>
        <begin position="1297"/>
        <end position="1311"/>
    </location>
</feature>
<feature type="region of interest" description="Disordered" evidence="1">
    <location>
        <begin position="1545"/>
        <end position="1660"/>
    </location>
</feature>
<dbReference type="Proteomes" id="UP000829354">
    <property type="component" value="Chromosome III"/>
</dbReference>
<feature type="compositionally biased region" description="Basic and acidic residues" evidence="1">
    <location>
        <begin position="199"/>
        <end position="210"/>
    </location>
</feature>
<feature type="compositionally biased region" description="Polar residues" evidence="1">
    <location>
        <begin position="908"/>
        <end position="920"/>
    </location>
</feature>
<feature type="region of interest" description="Disordered" evidence="1">
    <location>
        <begin position="308"/>
        <end position="341"/>
    </location>
</feature>
<feature type="compositionally biased region" description="Basic and acidic residues" evidence="1">
    <location>
        <begin position="1239"/>
        <end position="1253"/>
    </location>
</feature>
<feature type="region of interest" description="Disordered" evidence="1">
    <location>
        <begin position="199"/>
        <end position="278"/>
    </location>
</feature>
<protein>
    <submittedName>
        <fullName evidence="2">Uncharacterized protein</fullName>
    </submittedName>
</protein>
<feature type="compositionally biased region" description="Polar residues" evidence="1">
    <location>
        <begin position="772"/>
        <end position="781"/>
    </location>
</feature>
<dbReference type="EMBL" id="CP092622">
    <property type="protein sequence ID" value="UMM25206.1"/>
    <property type="molecule type" value="Genomic_DNA"/>
</dbReference>
<feature type="compositionally biased region" description="Polar residues" evidence="1">
    <location>
        <begin position="679"/>
        <end position="690"/>
    </location>
</feature>
<feature type="compositionally biased region" description="Polar residues" evidence="1">
    <location>
        <begin position="1161"/>
        <end position="1201"/>
    </location>
</feature>
<name>A0AAE9EPN1_CAEBR</name>
<reference evidence="2 3" key="1">
    <citation type="submission" date="2022-04" db="EMBL/GenBank/DDBJ databases">
        <title>Chromosome-level reference genomes for two strains of Caenorhabditis briggsae: an improved platform for comparative genomics.</title>
        <authorList>
            <person name="Stevens L."/>
            <person name="Andersen E."/>
        </authorList>
    </citation>
    <scope>NUCLEOTIDE SEQUENCE [LARGE SCALE GENOMIC DNA]</scope>
    <source>
        <strain evidence="2">VX34</strain>
        <tissue evidence="2">Whole-organism</tissue>
    </source>
</reference>
<organism evidence="2 3">
    <name type="scientific">Caenorhabditis briggsae</name>
    <dbReference type="NCBI Taxonomy" id="6238"/>
    <lineage>
        <taxon>Eukaryota</taxon>
        <taxon>Metazoa</taxon>
        <taxon>Ecdysozoa</taxon>
        <taxon>Nematoda</taxon>
        <taxon>Chromadorea</taxon>
        <taxon>Rhabditida</taxon>
        <taxon>Rhabditina</taxon>
        <taxon>Rhabditomorpha</taxon>
        <taxon>Rhabditoidea</taxon>
        <taxon>Rhabditidae</taxon>
        <taxon>Peloderinae</taxon>
        <taxon>Caenorhabditis</taxon>
    </lineage>
</organism>
<sequence>MRLFSTVSSISNVNSCVSDLLSIAPSDKEYCSSVSSADCSVLTLSIGLMRGKKAQLYRCEYPEKDNSICSFVGVHAAINEHFFQHTGAFCIQCVMCSRFFGGKLEFHHHRKVRCNATTSMSRSIHKPFFQVENDAELRSIYIRPATEEEKKEARGTDGFCNWSSRVERLNFNNNAWDGYHPLNESEGKKRERIAAHHEDIRKRHGREPSPCRDSGSSSRKRHRYKTDDYRKRRRSRSSSGSLRSYSRHRGSRREESSRGSQKVPEATSEFPMIPPKKKKTEMNIPLVLATEMPQQRIEIAIPPLAKSEEPIFHGPSQSPEPEGLIQESQSGPGTSNTSSSTLQEANQVLVTLLGTPTASKVPGSFSSSVSAPLSHFEVLSAMAQPVSTDPESIRESFEEVITLDDSDDDIIFVGHFRAEPAKSSSATQTERLGIMAPKEINEIQTPLLQMPAKADAQFQNTVEPEELVLQLPPEIGTVERRSKDAGPSKASTPRENLLAKNSEFSPRIRFLNTSGREIGSMMPNSHLGTSESSRSFPALENLERLSGFCKVQIPQSSSSSNLAYLDQPKTTVAQDSKVKSCECSKCSKSSGVSSAPQTRRPGSNSLKNLQDVPFQQGAQPTSLMNPSEETPQGNDSSSAQSPRPMQRPSSFPVNLETHEEFVKSYAIQAMLEPRKKSELSSLYDGNSPSNCVAVERSEGDTRRIVPPPLGYQPEPLESPETFSPGSSRSSMPPLLKTSDMEEASDTEARLNRNEMIRNREQTNMDGQKTEASDANLTSSDTNDSEEASEGSPAPETSRHLSRESASPEPRRRRSMTQKYPVSGGRHRSAGIRDTTSGGGPLPSPGAVQASRVSLVLPMVHISRQESSSHQSLCTRNLGQRLNSSGGILLHKPPLPRTVSQQVPTAHQQSTLQHTMSSITSRAPERVRQSPENINLSIQKPPEAKRETTGTSSQFRSIPMYGDYGRAGGVTTRVPRDLPPVQTVFNLQKVARKRYPPGGILLICTYPEEHGICDHVNNIVAIHEHFAAHTKCFRFVCQCGKQFAEQVSVCDHRRQCAIFDCSSLTTTETQEENHRSEQIKYIKNYVPPKIQLLKFRLVLPRNQHQQTDFTRGELEGQNLDIPIHNEEKGIQNQDLKIQDTMREDQKEAVSIEGEDEYASDGKYQNSGHISGDSSNQFDPILDASQTSYTQGHQAPTFSSLNPQDPIENPDNFHYIDSDECEIFGRPVSPNDVDVAGTNTENHDPSLNDQHRASEELEESQAIYEDMDLQDEAEEPTYGDPRGPEDGSRYRPYQPPNGCMNSRPGQSSHQYSEQLNYGDWTDFAQEVRGSAIYIPPSADYRNNPEAQFRGPVFRGIEAGPNFPYGEQRFTRPPLLPTPDASFDSSWRRRNQFQWDAHRTTSPNRGLSRFNPRIRSPSPPLGPSEDQVRDGKGGIDVSIINMLYEEISRSPSLEPTMAEQASEEKEKSGDQDLKSGNPQFSPLVPSVLQISNSEAINVESIPLPGENREKAYDNTMNNQEVHLDCPELVSPSLKQMEKLMIVSQYEEALGGPSQEPTIVEQATQDHERTSDQDVSSEQSMENNAVTVGGNGKEGQEIINPKKNEDECETSESPKSREPSESTSATPVLEIHASESPSIESSLDTLPEWSPPSIDPFEDSDGTGWCFGVADNYGEEIASSSDETLEWQYSPYPGMTSEMEFTD</sequence>
<evidence type="ECO:0000313" key="2">
    <source>
        <dbReference type="EMBL" id="UMM25206.1"/>
    </source>
</evidence>
<feature type="region of interest" description="Disordered" evidence="1">
    <location>
        <begin position="1361"/>
        <end position="1382"/>
    </location>
</feature>
<feature type="compositionally biased region" description="Polar residues" evidence="1">
    <location>
        <begin position="1569"/>
        <end position="1582"/>
    </location>
</feature>
<feature type="region of interest" description="Disordered" evidence="1">
    <location>
        <begin position="675"/>
        <end position="846"/>
    </location>
</feature>
<feature type="compositionally biased region" description="Basic and acidic residues" evidence="1">
    <location>
        <begin position="746"/>
        <end position="771"/>
    </location>
</feature>
<gene>
    <name evidence="2" type="ORF">L5515_005123</name>
</gene>
<proteinExistence type="predicted"/>
<feature type="compositionally biased region" description="Low complexity" evidence="1">
    <location>
        <begin position="328"/>
        <end position="341"/>
    </location>
</feature>
<feature type="compositionally biased region" description="Basic and acidic residues" evidence="1">
    <location>
        <begin position="1135"/>
        <end position="1148"/>
    </location>
</feature>
<feature type="compositionally biased region" description="Basic and acidic residues" evidence="1">
    <location>
        <begin position="1459"/>
        <end position="1470"/>
    </location>
</feature>
<feature type="region of interest" description="Disordered" evidence="1">
    <location>
        <begin position="1122"/>
        <end position="1311"/>
    </location>
</feature>
<feature type="compositionally biased region" description="Polar residues" evidence="1">
    <location>
        <begin position="595"/>
        <end position="608"/>
    </location>
</feature>
<feature type="region of interest" description="Disordered" evidence="1">
    <location>
        <begin position="1395"/>
        <end position="1429"/>
    </location>
</feature>
<feature type="compositionally biased region" description="Polar residues" evidence="1">
    <location>
        <begin position="1631"/>
        <end position="1640"/>
    </location>
</feature>
<feature type="compositionally biased region" description="Acidic residues" evidence="1">
    <location>
        <begin position="1263"/>
        <end position="1275"/>
    </location>
</feature>
<accession>A0AAE9EPN1</accession>